<feature type="region of interest" description="Disordered" evidence="5">
    <location>
        <begin position="1"/>
        <end position="24"/>
    </location>
</feature>
<evidence type="ECO:0000313" key="8">
    <source>
        <dbReference type="RefSeq" id="XP_013404224.1"/>
    </source>
</evidence>
<keyword evidence="1" id="KW-0479">Metal-binding</keyword>
<feature type="compositionally biased region" description="Polar residues" evidence="5">
    <location>
        <begin position="403"/>
        <end position="426"/>
    </location>
</feature>
<organism evidence="7 8">
    <name type="scientific">Lingula anatina</name>
    <name type="common">Brachiopod</name>
    <name type="synonym">Lingula unguis</name>
    <dbReference type="NCBI Taxonomy" id="7574"/>
    <lineage>
        <taxon>Eukaryota</taxon>
        <taxon>Metazoa</taxon>
        <taxon>Spiralia</taxon>
        <taxon>Lophotrochozoa</taxon>
        <taxon>Brachiopoda</taxon>
        <taxon>Linguliformea</taxon>
        <taxon>Lingulata</taxon>
        <taxon>Lingulida</taxon>
        <taxon>Linguloidea</taxon>
        <taxon>Lingulidae</taxon>
        <taxon>Lingula</taxon>
    </lineage>
</organism>
<protein>
    <submittedName>
        <fullName evidence="8">RING finger protein 32-like isoform X1</fullName>
    </submittedName>
</protein>
<dbReference type="SMART" id="SM00184">
    <property type="entry name" value="RING"/>
    <property type="match status" value="2"/>
</dbReference>
<feature type="compositionally biased region" description="Low complexity" evidence="5">
    <location>
        <begin position="391"/>
        <end position="400"/>
    </location>
</feature>
<feature type="compositionally biased region" description="Polar residues" evidence="5">
    <location>
        <begin position="335"/>
        <end position="352"/>
    </location>
</feature>
<accession>A0A1S3J2Z0</accession>
<dbReference type="STRING" id="7574.A0A1S3J2Z0"/>
<evidence type="ECO:0000256" key="1">
    <source>
        <dbReference type="ARBA" id="ARBA00022723"/>
    </source>
</evidence>
<dbReference type="SUPFAM" id="SSF57850">
    <property type="entry name" value="RING/U-box"/>
    <property type="match status" value="2"/>
</dbReference>
<keyword evidence="7" id="KW-1185">Reference proteome</keyword>
<dbReference type="OrthoDB" id="8062037at2759"/>
<feature type="domain" description="RING-type" evidence="6">
    <location>
        <begin position="437"/>
        <end position="469"/>
    </location>
</feature>
<dbReference type="Gene3D" id="3.30.40.10">
    <property type="entry name" value="Zinc/RING finger domain, C3HC4 (zinc finger)"/>
    <property type="match status" value="2"/>
</dbReference>
<evidence type="ECO:0000313" key="7">
    <source>
        <dbReference type="Proteomes" id="UP000085678"/>
    </source>
</evidence>
<dbReference type="InParanoid" id="A0A1S3J2Z0"/>
<dbReference type="PANTHER" id="PTHR14991">
    <property type="entry name" value="RING FINGER PROTEIN 32"/>
    <property type="match status" value="1"/>
</dbReference>
<evidence type="ECO:0000256" key="5">
    <source>
        <dbReference type="SAM" id="MobiDB-lite"/>
    </source>
</evidence>
<feature type="domain" description="RING-type" evidence="6">
    <location>
        <begin position="135"/>
        <end position="177"/>
    </location>
</feature>
<dbReference type="GO" id="GO:0008270">
    <property type="term" value="F:zinc ion binding"/>
    <property type="evidence" value="ECO:0007669"/>
    <property type="project" value="UniProtKB-KW"/>
</dbReference>
<dbReference type="Pfam" id="PF13445">
    <property type="entry name" value="zf-RING_UBOX"/>
    <property type="match status" value="1"/>
</dbReference>
<dbReference type="InterPro" id="IPR001841">
    <property type="entry name" value="Znf_RING"/>
</dbReference>
<dbReference type="SMART" id="SM00015">
    <property type="entry name" value="IQ"/>
    <property type="match status" value="1"/>
</dbReference>
<name>A0A1S3J2Z0_LINAN</name>
<dbReference type="InterPro" id="IPR000048">
    <property type="entry name" value="IQ_motif_EF-hand-BS"/>
</dbReference>
<dbReference type="AlphaFoldDB" id="A0A1S3J2Z0"/>
<reference evidence="8" key="1">
    <citation type="submission" date="2025-08" db="UniProtKB">
        <authorList>
            <consortium name="RefSeq"/>
        </authorList>
    </citation>
    <scope>IDENTIFICATION</scope>
    <source>
        <tissue evidence="8">Gonads</tissue>
    </source>
</reference>
<evidence type="ECO:0000259" key="6">
    <source>
        <dbReference type="PROSITE" id="PS50089"/>
    </source>
</evidence>
<dbReference type="CDD" id="cd16678">
    <property type="entry name" value="RING-H2_RNF32_rpt2"/>
    <property type="match status" value="1"/>
</dbReference>
<evidence type="ECO:0000256" key="4">
    <source>
        <dbReference type="PROSITE-ProRule" id="PRU00175"/>
    </source>
</evidence>
<feature type="region of interest" description="Disordered" evidence="5">
    <location>
        <begin position="374"/>
        <end position="433"/>
    </location>
</feature>
<dbReference type="CDD" id="cd23767">
    <property type="entry name" value="IQCD"/>
    <property type="match status" value="1"/>
</dbReference>
<dbReference type="PROSITE" id="PS50089">
    <property type="entry name" value="ZF_RING_2"/>
    <property type="match status" value="2"/>
</dbReference>
<dbReference type="Pfam" id="PF00612">
    <property type="entry name" value="IQ"/>
    <property type="match status" value="1"/>
</dbReference>
<dbReference type="InterPro" id="IPR042862">
    <property type="entry name" value="RNF32"/>
</dbReference>
<evidence type="ECO:0000256" key="2">
    <source>
        <dbReference type="ARBA" id="ARBA00022771"/>
    </source>
</evidence>
<dbReference type="PROSITE" id="PS50096">
    <property type="entry name" value="IQ"/>
    <property type="match status" value="1"/>
</dbReference>
<sequence>MSGFSQLRPKASLRDKAQNSGSSSALAAVALQDHIMKNLQLSMTFGPKRIPPGKPRPKKEVKAVVDTGRGTTVKPGPKKKQEDEEKEFVLDRKPPPPTLAQKLGLVDAPEQLLTETEWNEVKQKSSKRDDFRQPCVICKEDLGSQQQVLLSCSHVFHRACLQAFERYTGRKTCPMCRREQYQTRVVHDGTRHYKEKCATTIQAAWRGYVVRKWYLNLRETVPPNDPNLRRKFYEDKLHNITDRIVRSCDFDINNFFAELDRNLEASREVFQNFETAVRPIDDEEWDRIQQRAVERGNKECPICLTSLWETDMKSPRNESNSLQAKAKETVAKIANKQSHLTSGSVNQRSRSGGSPGKESRSYMGVHKDTLLQKSASAPQPGRGKLSKKTTSHVSSTTDKSMTGDVTLSNVEKSKDNSIATSKSEQSTTKRKQVKETVLLSCSHVFHKNCVEAFEELAVGEKRHSCPVCRASYQKKILTSENLSLKMHL</sequence>
<dbReference type="Proteomes" id="UP000085678">
    <property type="component" value="Unplaced"/>
</dbReference>
<gene>
    <name evidence="8" type="primary">LOC106169344</name>
</gene>
<dbReference type="Pfam" id="PF13639">
    <property type="entry name" value="zf-RING_2"/>
    <property type="match status" value="1"/>
</dbReference>
<dbReference type="InterPro" id="IPR027370">
    <property type="entry name" value="Znf-RING_euk"/>
</dbReference>
<dbReference type="GeneID" id="106169344"/>
<keyword evidence="2 4" id="KW-0863">Zinc-finger</keyword>
<dbReference type="KEGG" id="lak:106169344"/>
<feature type="region of interest" description="Disordered" evidence="5">
    <location>
        <begin position="44"/>
        <end position="98"/>
    </location>
</feature>
<dbReference type="RefSeq" id="XP_013404224.1">
    <property type="nucleotide sequence ID" value="XM_013548770.1"/>
</dbReference>
<feature type="compositionally biased region" description="Basic and acidic residues" evidence="5">
    <location>
        <begin position="79"/>
        <end position="94"/>
    </location>
</feature>
<proteinExistence type="predicted"/>
<dbReference type="CDD" id="cd16677">
    <property type="entry name" value="RING-H2_RNF32_rpt1"/>
    <property type="match status" value="1"/>
</dbReference>
<dbReference type="PANTHER" id="PTHR14991:SF0">
    <property type="entry name" value="RING FINGER PROTEIN 32"/>
    <property type="match status" value="1"/>
</dbReference>
<evidence type="ECO:0000256" key="3">
    <source>
        <dbReference type="ARBA" id="ARBA00022833"/>
    </source>
</evidence>
<feature type="region of interest" description="Disordered" evidence="5">
    <location>
        <begin position="334"/>
        <end position="362"/>
    </location>
</feature>
<keyword evidence="3" id="KW-0862">Zinc</keyword>
<dbReference type="InterPro" id="IPR013083">
    <property type="entry name" value="Znf_RING/FYVE/PHD"/>
</dbReference>